<dbReference type="HOGENOM" id="CLU_2332586_0_0_7"/>
<feature type="chain" id="PRO_5004219837" description="Lipoprotein" evidence="1">
    <location>
        <begin position="23"/>
        <end position="98"/>
    </location>
</feature>
<keyword evidence="1" id="KW-0732">Signal</keyword>
<evidence type="ECO:0000313" key="2">
    <source>
        <dbReference type="EMBL" id="ABB43335.1"/>
    </source>
</evidence>
<organism evidence="2 3">
    <name type="scientific">Sulfurimonas denitrificans (strain ATCC 33889 / DSM 1251)</name>
    <name type="common">Thiomicrospira denitrificans (strain ATCC 33889 / DSM 1251)</name>
    <dbReference type="NCBI Taxonomy" id="326298"/>
    <lineage>
        <taxon>Bacteria</taxon>
        <taxon>Pseudomonadati</taxon>
        <taxon>Campylobacterota</taxon>
        <taxon>Epsilonproteobacteria</taxon>
        <taxon>Campylobacterales</taxon>
        <taxon>Sulfurimonadaceae</taxon>
        <taxon>Sulfurimonas</taxon>
    </lineage>
</organism>
<dbReference type="AlphaFoldDB" id="Q30UJ6"/>
<evidence type="ECO:0000313" key="3">
    <source>
        <dbReference type="Proteomes" id="UP000002714"/>
    </source>
</evidence>
<evidence type="ECO:0008006" key="4">
    <source>
        <dbReference type="Google" id="ProtNLM"/>
    </source>
</evidence>
<protein>
    <recommendedName>
        <fullName evidence="4">Lipoprotein</fullName>
    </recommendedName>
</protein>
<feature type="signal peptide" evidence="1">
    <location>
        <begin position="1"/>
        <end position="22"/>
    </location>
</feature>
<dbReference type="KEGG" id="tdn:Suden_0054"/>
<proteinExistence type="predicted"/>
<accession>Q30UJ6</accession>
<dbReference type="PROSITE" id="PS51257">
    <property type="entry name" value="PROKAR_LIPOPROTEIN"/>
    <property type="match status" value="1"/>
</dbReference>
<sequence>MRRVVLLSVLVLSLFLSGCSSKDELKPKKKSYFYFSGKADNVEIRIDEGTKFDIVASKKSLYSIDEGAHVIEIFRKNQMILKYNFVFEADRVKEIELR</sequence>
<keyword evidence="3" id="KW-1185">Reference proteome</keyword>
<dbReference type="Proteomes" id="UP000002714">
    <property type="component" value="Chromosome"/>
</dbReference>
<name>Q30UJ6_SULDN</name>
<gene>
    <name evidence="2" type="ordered locus">Suden_0054</name>
</gene>
<evidence type="ECO:0000256" key="1">
    <source>
        <dbReference type="SAM" id="SignalP"/>
    </source>
</evidence>
<reference evidence="2 3" key="1">
    <citation type="journal article" date="2008" name="Appl. Environ. Microbiol.">
        <title>Genome of the epsilonproteobacterial chemolithoautotroph Sulfurimonas denitrificans.</title>
        <authorList>
            <person name="Sievert S.M."/>
            <person name="Scott K.M."/>
            <person name="Klotz M.G."/>
            <person name="Chain P.S.G."/>
            <person name="Hauser L.J."/>
            <person name="Hemp J."/>
            <person name="Huegler M."/>
            <person name="Land M."/>
            <person name="Lapidus A."/>
            <person name="Larimer F.W."/>
            <person name="Lucas S."/>
            <person name="Malfatti S.A."/>
            <person name="Meyer F."/>
            <person name="Paulsen I.T."/>
            <person name="Ren Q."/>
            <person name="Simon J."/>
            <person name="Bailey K."/>
            <person name="Diaz E."/>
            <person name="Fitzpatrick K.A."/>
            <person name="Glover B."/>
            <person name="Gwatney N."/>
            <person name="Korajkic A."/>
            <person name="Long A."/>
            <person name="Mobberley J.M."/>
            <person name="Pantry S.N."/>
            <person name="Pazder G."/>
            <person name="Peterson S."/>
            <person name="Quintanilla J.D."/>
            <person name="Sprinkle R."/>
            <person name="Stephens J."/>
            <person name="Thomas P."/>
            <person name="Vaughn R."/>
            <person name="Weber M.J."/>
            <person name="Wooten L.L."/>
        </authorList>
    </citation>
    <scope>NUCLEOTIDE SEQUENCE [LARGE SCALE GENOMIC DNA]</scope>
    <source>
        <strain evidence="3">ATCC 33889 / DSM 1251</strain>
    </source>
</reference>
<dbReference type="STRING" id="326298.Suden_0054"/>
<dbReference type="RefSeq" id="WP_011371690.1">
    <property type="nucleotide sequence ID" value="NC_007575.1"/>
</dbReference>
<dbReference type="EMBL" id="CP000153">
    <property type="protein sequence ID" value="ABB43335.1"/>
    <property type="molecule type" value="Genomic_DNA"/>
</dbReference>